<dbReference type="AlphaFoldDB" id="A0A2V1D383"/>
<name>A0A2V1D383_9PLEO</name>
<evidence type="ECO:0000313" key="1">
    <source>
        <dbReference type="EMBL" id="PVH91684.1"/>
    </source>
</evidence>
<gene>
    <name evidence="1" type="ORF">DM02DRAFT_330883</name>
</gene>
<organism evidence="1 2">
    <name type="scientific">Periconia macrospinosa</name>
    <dbReference type="NCBI Taxonomy" id="97972"/>
    <lineage>
        <taxon>Eukaryota</taxon>
        <taxon>Fungi</taxon>
        <taxon>Dikarya</taxon>
        <taxon>Ascomycota</taxon>
        <taxon>Pezizomycotina</taxon>
        <taxon>Dothideomycetes</taxon>
        <taxon>Pleosporomycetidae</taxon>
        <taxon>Pleosporales</taxon>
        <taxon>Massarineae</taxon>
        <taxon>Periconiaceae</taxon>
        <taxon>Periconia</taxon>
    </lineage>
</organism>
<sequence length="80" mass="9307">MHACKQETSNITKGYMIHYFLYITKFPHFVTPLVNSLVKQTFVDSYLLCTYQKKTPCSFTIPGIIKSIHATVPTHHHRPR</sequence>
<reference evidence="1 2" key="1">
    <citation type="journal article" date="2018" name="Sci. Rep.">
        <title>Comparative genomics provides insights into the lifestyle and reveals functional heterogeneity of dark septate endophytic fungi.</title>
        <authorList>
            <person name="Knapp D.G."/>
            <person name="Nemeth J.B."/>
            <person name="Barry K."/>
            <person name="Hainaut M."/>
            <person name="Henrissat B."/>
            <person name="Johnson J."/>
            <person name="Kuo A."/>
            <person name="Lim J.H.P."/>
            <person name="Lipzen A."/>
            <person name="Nolan M."/>
            <person name="Ohm R.A."/>
            <person name="Tamas L."/>
            <person name="Grigoriev I.V."/>
            <person name="Spatafora J.W."/>
            <person name="Nagy L.G."/>
            <person name="Kovacs G.M."/>
        </authorList>
    </citation>
    <scope>NUCLEOTIDE SEQUENCE [LARGE SCALE GENOMIC DNA]</scope>
    <source>
        <strain evidence="1 2">DSE2036</strain>
    </source>
</reference>
<dbReference type="Proteomes" id="UP000244855">
    <property type="component" value="Unassembled WGS sequence"/>
</dbReference>
<proteinExistence type="predicted"/>
<accession>A0A2V1D383</accession>
<keyword evidence="2" id="KW-1185">Reference proteome</keyword>
<evidence type="ECO:0000313" key="2">
    <source>
        <dbReference type="Proteomes" id="UP000244855"/>
    </source>
</evidence>
<dbReference type="EMBL" id="KZ805800">
    <property type="protein sequence ID" value="PVH91684.1"/>
    <property type="molecule type" value="Genomic_DNA"/>
</dbReference>
<protein>
    <submittedName>
        <fullName evidence="1">Uncharacterized protein</fullName>
    </submittedName>
</protein>